<dbReference type="AlphaFoldDB" id="A0A7S4M9I6"/>
<sequence>MIHSRGKIALIPVLCKPAYCSTHRPAPLTPHDTAMRAAIALVLLAYAPAEASSQYSGGSLAFQLQRQTVPCNSDVLPSNVPKQTLAFPDDRTGVTVHLVGSMHYNPYSIAKASDIIRTYGENGSLGSVVVEQCPSRWERVQSTHPPGSPLRPFLDNEMQAAAEVGGAFGLPVILGDEEIEVVDEKMKDALKQTVKDIMNPFGGGWAAISNDMKTAWTEAVDPSWSSQGRSGNKEEGKEGPQFLSSLDLFDAPLLLASPVSFIRYPLAILIKTPLQGLVLFSILTFLTINGPAELMADNAALLSHESATDIILDVFGGFGAFALETVLLSRVFLTVLLIERNEVLAKNIRSECVRLSKDSSGTGKVCVAVLGMAHCNGVKNILCSGKT</sequence>
<evidence type="ECO:0000313" key="2">
    <source>
        <dbReference type="EMBL" id="CAE2209754.1"/>
    </source>
</evidence>
<dbReference type="EMBL" id="HBKQ01006009">
    <property type="protein sequence ID" value="CAE2209754.1"/>
    <property type="molecule type" value="Transcribed_RNA"/>
</dbReference>
<evidence type="ECO:0000256" key="1">
    <source>
        <dbReference type="SAM" id="MobiDB-lite"/>
    </source>
</evidence>
<organism evidence="2">
    <name type="scientific">Odontella aurita</name>
    <dbReference type="NCBI Taxonomy" id="265563"/>
    <lineage>
        <taxon>Eukaryota</taxon>
        <taxon>Sar</taxon>
        <taxon>Stramenopiles</taxon>
        <taxon>Ochrophyta</taxon>
        <taxon>Bacillariophyta</taxon>
        <taxon>Mediophyceae</taxon>
        <taxon>Biddulphiophycidae</taxon>
        <taxon>Eupodiscales</taxon>
        <taxon>Odontellaceae</taxon>
        <taxon>Odontella</taxon>
    </lineage>
</organism>
<proteinExistence type="predicted"/>
<protein>
    <submittedName>
        <fullName evidence="2">Uncharacterized protein</fullName>
    </submittedName>
</protein>
<accession>A0A7S4M9I6</accession>
<reference evidence="2" key="1">
    <citation type="submission" date="2021-01" db="EMBL/GenBank/DDBJ databases">
        <authorList>
            <person name="Corre E."/>
            <person name="Pelletier E."/>
            <person name="Niang G."/>
            <person name="Scheremetjew M."/>
            <person name="Finn R."/>
            <person name="Kale V."/>
            <person name="Holt S."/>
            <person name="Cochrane G."/>
            <person name="Meng A."/>
            <person name="Brown T."/>
            <person name="Cohen L."/>
        </authorList>
    </citation>
    <scope>NUCLEOTIDE SEQUENCE</scope>
    <source>
        <strain evidence="2">Isolate 1302-5</strain>
    </source>
</reference>
<feature type="region of interest" description="Disordered" evidence="1">
    <location>
        <begin position="219"/>
        <end position="238"/>
    </location>
</feature>
<gene>
    <name evidence="2" type="ORF">OAUR00152_LOCUS4090</name>
</gene>
<name>A0A7S4M9I6_9STRA</name>